<dbReference type="HOGENOM" id="CLU_1710124_0_0_11"/>
<sequence length="153" mass="16575">MDEQISPEAQTAGKLTAPGPSRARPASRKHMGVATSDPTYLPPVNNPNAPQRDRNVRVPVRKTTYGSGGSAQTGGVARRSGGYIPPSSPTLQVRTNEGGSNISPGRNYISQPKKGHTIFTSRQDRQRRRVKILLAILVVATVALALFWFFALR</sequence>
<feature type="region of interest" description="Disordered" evidence="1">
    <location>
        <begin position="1"/>
        <end position="113"/>
    </location>
</feature>
<comment type="caution">
    <text evidence="3">The sequence shown here is derived from an EMBL/GenBank/DDBJ whole genome shotgun (WGS) entry which is preliminary data.</text>
</comment>
<evidence type="ECO:0000313" key="3">
    <source>
        <dbReference type="EMBL" id="EEA89520.1"/>
    </source>
</evidence>
<keyword evidence="2" id="KW-0472">Membrane</keyword>
<gene>
    <name evidence="3" type="ORF">COLSTE_02296</name>
</gene>
<name>B6GDX8_9ACTN</name>
<keyword evidence="2" id="KW-0812">Transmembrane</keyword>
<reference evidence="3 4" key="1">
    <citation type="submission" date="2008-10" db="EMBL/GenBank/DDBJ databases">
        <title>Draft genome sequence of Collinsella stercoris (DSM 13279).</title>
        <authorList>
            <person name="Sudarsanam P."/>
            <person name="Ley R."/>
            <person name="Guruge J."/>
            <person name="Turnbaugh P.J."/>
            <person name="Mahowald M."/>
            <person name="Liep D."/>
            <person name="Gordon J."/>
        </authorList>
    </citation>
    <scope>NUCLEOTIDE SEQUENCE [LARGE SCALE GENOMIC DNA]</scope>
    <source>
        <strain evidence="3 4">DSM 13279</strain>
    </source>
</reference>
<evidence type="ECO:0000256" key="1">
    <source>
        <dbReference type="SAM" id="MobiDB-lite"/>
    </source>
</evidence>
<feature type="transmembrane region" description="Helical" evidence="2">
    <location>
        <begin position="132"/>
        <end position="151"/>
    </location>
</feature>
<dbReference type="RefSeq" id="WP_006721920.1">
    <property type="nucleotide sequence ID" value="NZ_CP085935.1"/>
</dbReference>
<accession>B6GDX8</accession>
<evidence type="ECO:0000256" key="2">
    <source>
        <dbReference type="SAM" id="Phobius"/>
    </source>
</evidence>
<dbReference type="STRING" id="445975.COLSTE_02296"/>
<dbReference type="Proteomes" id="UP000003560">
    <property type="component" value="Unassembled WGS sequence"/>
</dbReference>
<feature type="compositionally biased region" description="Polar residues" evidence="1">
    <location>
        <begin position="89"/>
        <end position="110"/>
    </location>
</feature>
<dbReference type="AlphaFoldDB" id="B6GDX8"/>
<reference evidence="3 4" key="2">
    <citation type="submission" date="2008-10" db="EMBL/GenBank/DDBJ databases">
        <authorList>
            <person name="Fulton L."/>
            <person name="Clifton S."/>
            <person name="Fulton B."/>
            <person name="Xu J."/>
            <person name="Minx P."/>
            <person name="Pepin K.H."/>
            <person name="Johnson M."/>
            <person name="Thiruvilangam P."/>
            <person name="Bhonagiri V."/>
            <person name="Nash W.E."/>
            <person name="Mardis E.R."/>
            <person name="Wilson R.K."/>
        </authorList>
    </citation>
    <scope>NUCLEOTIDE SEQUENCE [LARGE SCALE GENOMIC DNA]</scope>
    <source>
        <strain evidence="3 4">DSM 13279</strain>
    </source>
</reference>
<dbReference type="EMBL" id="ABXJ01000131">
    <property type="protein sequence ID" value="EEA89520.1"/>
    <property type="molecule type" value="Genomic_DNA"/>
</dbReference>
<evidence type="ECO:0000313" key="4">
    <source>
        <dbReference type="Proteomes" id="UP000003560"/>
    </source>
</evidence>
<dbReference type="GeneID" id="98002349"/>
<proteinExistence type="predicted"/>
<keyword evidence="2" id="KW-1133">Transmembrane helix</keyword>
<keyword evidence="4" id="KW-1185">Reference proteome</keyword>
<organism evidence="3 4">
    <name type="scientific">Collinsella stercoris DSM 13279</name>
    <dbReference type="NCBI Taxonomy" id="445975"/>
    <lineage>
        <taxon>Bacteria</taxon>
        <taxon>Bacillati</taxon>
        <taxon>Actinomycetota</taxon>
        <taxon>Coriobacteriia</taxon>
        <taxon>Coriobacteriales</taxon>
        <taxon>Coriobacteriaceae</taxon>
        <taxon>Collinsella</taxon>
    </lineage>
</organism>
<protein>
    <submittedName>
        <fullName evidence="3">Uncharacterized protein</fullName>
    </submittedName>
</protein>